<dbReference type="InterPro" id="IPR036291">
    <property type="entry name" value="NAD(P)-bd_dom_sf"/>
</dbReference>
<dbReference type="AlphaFoldDB" id="A0A6S7CLE2"/>
<protein>
    <submittedName>
        <fullName evidence="7">2-ketogluconate reductase</fullName>
        <ecNumber evidence="7">1.1.1.215</ecNumber>
    </submittedName>
</protein>
<evidence type="ECO:0000256" key="4">
    <source>
        <dbReference type="RuleBase" id="RU003719"/>
    </source>
</evidence>
<dbReference type="GeneID" id="94353727"/>
<dbReference type="GO" id="GO:0005829">
    <property type="term" value="C:cytosol"/>
    <property type="evidence" value="ECO:0007669"/>
    <property type="project" value="TreeGrafter"/>
</dbReference>
<dbReference type="GO" id="GO:0030267">
    <property type="term" value="F:glyoxylate reductase (NADPH) activity"/>
    <property type="evidence" value="ECO:0007669"/>
    <property type="project" value="TreeGrafter"/>
</dbReference>
<sequence>MDCSTDMPCPKPLLIIMNPVTQGDRDQIARHFEVVFAPTPEQYAQAVADHAPRVEVVMTIGAIGLTADQMDALPNLKLVYSMGAGHERIDLAHARRRGIPVANGAGTNDSCVADHAMGMMIAIIRGIPRLDQLTRQGAWRTQLPLPPNVSGKKLGIIGLGGIGEKVALRAKAFEMQVGYHNRGPRAGSPHRYFASVMELAQWADVLLVAVPGGDSTRHLINDAMLAQLGPKGYLINIARGSVVDTDALERALRRQTIAGAALDVYEGEPLLPAGLADLTNLVVTPHVAGWSPEAMQRMVDKFLENARRLYAGQALLTPL</sequence>
<evidence type="ECO:0000313" key="8">
    <source>
        <dbReference type="Proteomes" id="UP000494272"/>
    </source>
</evidence>
<dbReference type="SUPFAM" id="SSF52283">
    <property type="entry name" value="Formate/glycerate dehydrogenase catalytic domain-like"/>
    <property type="match status" value="1"/>
</dbReference>
<organism evidence="7 8">
    <name type="scientific">Achromobacter dolens</name>
    <dbReference type="NCBI Taxonomy" id="1287738"/>
    <lineage>
        <taxon>Bacteria</taxon>
        <taxon>Pseudomonadati</taxon>
        <taxon>Pseudomonadota</taxon>
        <taxon>Betaproteobacteria</taxon>
        <taxon>Burkholderiales</taxon>
        <taxon>Alcaligenaceae</taxon>
        <taxon>Achromobacter</taxon>
    </lineage>
</organism>
<gene>
    <name evidence="7" type="ORF">LMG26841_00181</name>
</gene>
<name>A0A6S7CLE2_9BURK</name>
<dbReference type="GO" id="GO:0016618">
    <property type="term" value="F:hydroxypyruvate reductase [NAD(P)H] activity"/>
    <property type="evidence" value="ECO:0007669"/>
    <property type="project" value="TreeGrafter"/>
</dbReference>
<reference evidence="7 8" key="1">
    <citation type="submission" date="2020-04" db="EMBL/GenBank/DDBJ databases">
        <authorList>
            <person name="De Canck E."/>
        </authorList>
    </citation>
    <scope>NUCLEOTIDE SEQUENCE [LARGE SCALE GENOMIC DNA]</scope>
    <source>
        <strain evidence="7 8">LMG 26841</strain>
    </source>
</reference>
<dbReference type="InterPro" id="IPR006139">
    <property type="entry name" value="D-isomer_2_OHA_DH_cat_dom"/>
</dbReference>
<feature type="domain" description="D-isomer specific 2-hydroxyacid dehydrogenase catalytic" evidence="5">
    <location>
        <begin position="16"/>
        <end position="316"/>
    </location>
</feature>
<evidence type="ECO:0000256" key="3">
    <source>
        <dbReference type="ARBA" id="ARBA00023027"/>
    </source>
</evidence>
<dbReference type="EMBL" id="CADIKW010000001">
    <property type="protein sequence ID" value="CAB3815778.1"/>
    <property type="molecule type" value="Genomic_DNA"/>
</dbReference>
<keyword evidence="2 4" id="KW-0560">Oxidoreductase</keyword>
<dbReference type="PANTHER" id="PTHR10996:SF178">
    <property type="entry name" value="2-HYDROXYACID DEHYDROGENASE YGL185C-RELATED"/>
    <property type="match status" value="1"/>
</dbReference>
<evidence type="ECO:0000256" key="1">
    <source>
        <dbReference type="ARBA" id="ARBA00022857"/>
    </source>
</evidence>
<accession>A0A6S7CLE2</accession>
<evidence type="ECO:0000313" key="7">
    <source>
        <dbReference type="EMBL" id="CAB3815778.1"/>
    </source>
</evidence>
<dbReference type="Pfam" id="PF02826">
    <property type="entry name" value="2-Hacid_dh_C"/>
    <property type="match status" value="1"/>
</dbReference>
<dbReference type="InterPro" id="IPR050223">
    <property type="entry name" value="D-isomer_2-hydroxyacid_DH"/>
</dbReference>
<proteinExistence type="inferred from homology"/>
<dbReference type="InterPro" id="IPR029752">
    <property type="entry name" value="D-isomer_DH_CS1"/>
</dbReference>
<keyword evidence="1" id="KW-0521">NADP</keyword>
<evidence type="ECO:0000259" key="5">
    <source>
        <dbReference type="Pfam" id="PF00389"/>
    </source>
</evidence>
<keyword evidence="3" id="KW-0520">NAD</keyword>
<dbReference type="EC" id="1.1.1.215" evidence="7"/>
<evidence type="ECO:0000259" key="6">
    <source>
        <dbReference type="Pfam" id="PF02826"/>
    </source>
</evidence>
<dbReference type="Gene3D" id="3.40.50.720">
    <property type="entry name" value="NAD(P)-binding Rossmann-like Domain"/>
    <property type="match status" value="2"/>
</dbReference>
<dbReference type="FunFam" id="3.40.50.720:FF:000213">
    <property type="entry name" value="Putative 2-hydroxyacid dehydrogenase"/>
    <property type="match status" value="1"/>
</dbReference>
<dbReference type="InterPro" id="IPR006140">
    <property type="entry name" value="D-isomer_DH_NAD-bd"/>
</dbReference>
<keyword evidence="8" id="KW-1185">Reference proteome</keyword>
<dbReference type="RefSeq" id="WP_244976803.1">
    <property type="nucleotide sequence ID" value="NZ_CADIKW010000001.1"/>
</dbReference>
<evidence type="ECO:0000256" key="2">
    <source>
        <dbReference type="ARBA" id="ARBA00023002"/>
    </source>
</evidence>
<dbReference type="PROSITE" id="PS00065">
    <property type="entry name" value="D_2_HYDROXYACID_DH_1"/>
    <property type="match status" value="1"/>
</dbReference>
<dbReference type="GO" id="GO:0051287">
    <property type="term" value="F:NAD binding"/>
    <property type="evidence" value="ECO:0007669"/>
    <property type="project" value="InterPro"/>
</dbReference>
<dbReference type="Proteomes" id="UP000494272">
    <property type="component" value="Unassembled WGS sequence"/>
</dbReference>
<dbReference type="GO" id="GO:0008873">
    <property type="term" value="F:gluconate 2-dehydrogenase activity"/>
    <property type="evidence" value="ECO:0007669"/>
    <property type="project" value="UniProtKB-EC"/>
</dbReference>
<feature type="domain" description="D-isomer specific 2-hydroxyacid dehydrogenase NAD-binding" evidence="6">
    <location>
        <begin position="117"/>
        <end position="288"/>
    </location>
</feature>
<comment type="similarity">
    <text evidence="4">Belongs to the D-isomer specific 2-hydroxyacid dehydrogenase family.</text>
</comment>
<dbReference type="Pfam" id="PF00389">
    <property type="entry name" value="2-Hacid_dh"/>
    <property type="match status" value="1"/>
</dbReference>
<dbReference type="CDD" id="cd12156">
    <property type="entry name" value="HPPR"/>
    <property type="match status" value="1"/>
</dbReference>
<dbReference type="SUPFAM" id="SSF51735">
    <property type="entry name" value="NAD(P)-binding Rossmann-fold domains"/>
    <property type="match status" value="1"/>
</dbReference>
<dbReference type="PANTHER" id="PTHR10996">
    <property type="entry name" value="2-HYDROXYACID DEHYDROGENASE-RELATED"/>
    <property type="match status" value="1"/>
</dbReference>